<organism evidence="8 9">
    <name type="scientific">Clostridium lentum</name>
    <dbReference type="NCBI Taxonomy" id="2763037"/>
    <lineage>
        <taxon>Bacteria</taxon>
        <taxon>Bacillati</taxon>
        <taxon>Bacillota</taxon>
        <taxon>Clostridia</taxon>
        <taxon>Eubacteriales</taxon>
        <taxon>Clostridiaceae</taxon>
        <taxon>Clostridium</taxon>
    </lineage>
</organism>
<dbReference type="Pfam" id="PF02687">
    <property type="entry name" value="FtsX"/>
    <property type="match status" value="1"/>
</dbReference>
<feature type="transmembrane region" description="Helical" evidence="6">
    <location>
        <begin position="592"/>
        <end position="614"/>
    </location>
</feature>
<feature type="transmembrane region" description="Helical" evidence="6">
    <location>
        <begin position="57"/>
        <end position="79"/>
    </location>
</feature>
<comment type="subcellular location">
    <subcellularLocation>
        <location evidence="1 6">Cell membrane</location>
        <topology evidence="1 6">Multi-pass membrane protein</topology>
    </subcellularLocation>
</comment>
<protein>
    <submittedName>
        <fullName evidence="8">ABC transporter permease</fullName>
    </submittedName>
</protein>
<dbReference type="GO" id="GO:0055085">
    <property type="term" value="P:transmembrane transport"/>
    <property type="evidence" value="ECO:0007669"/>
    <property type="project" value="UniProtKB-UniRule"/>
</dbReference>
<feature type="transmembrane region" description="Helical" evidence="6">
    <location>
        <begin position="626"/>
        <end position="647"/>
    </location>
</feature>
<accession>A0A8I0DPR1</accession>
<dbReference type="Proteomes" id="UP000662088">
    <property type="component" value="Unassembled WGS sequence"/>
</dbReference>
<reference evidence="8" key="1">
    <citation type="submission" date="2020-08" db="EMBL/GenBank/DDBJ databases">
        <title>Genome public.</title>
        <authorList>
            <person name="Liu C."/>
            <person name="Sun Q."/>
        </authorList>
    </citation>
    <scope>NUCLEOTIDE SEQUENCE</scope>
    <source>
        <strain evidence="8">NSJ-42</strain>
    </source>
</reference>
<evidence type="ECO:0000256" key="1">
    <source>
        <dbReference type="ARBA" id="ARBA00004651"/>
    </source>
</evidence>
<keyword evidence="4 6" id="KW-1133">Transmembrane helix</keyword>
<dbReference type="GO" id="GO:0005886">
    <property type="term" value="C:plasma membrane"/>
    <property type="evidence" value="ECO:0007669"/>
    <property type="project" value="UniProtKB-SubCell"/>
</dbReference>
<feature type="transmembrane region" description="Helical" evidence="6">
    <location>
        <begin position="289"/>
        <end position="312"/>
    </location>
</feature>
<sequence length="659" mass="74584">MYAKLAIRNIKRSFKDYSIYFLTLVFGVAIFYTFNSIESQTIMMNLSEAEKSAFEMVNVVMSVASVFISAILGFLIIYASNYLIKRRKKEFGIYMTLGMEKGTLSKILFIETLCIGILSLIVGLVVGTLLSQGLSIFTAKLFQVDIVRFKFVFSKSAFIKTLVCFAIIYLIVLLFNSNVIRKVKLIDLLNAAKKNQDIKVRNLWLSVVIFIISITLLGGAYYYVLKMGVAIITSSLFIIVAMGALGTFLFFFALSGFLLKVMQSNKNKYFKNLNMFILRQINSKINTTFISMTFICLMLFVSICTLSGGLGINKSINQGLKYSSQFDATFWNYQGLDIKEELMNKGIDLDSIANSYSEYKLYDNDYSYRDFLTEEAINKTKKYYPVFSNENIPVMKVSEFNSVMEMIGKEQVKLADDKYMVCSDVKDFKKYIMEATKNNTEIVVNGEKLLPAQIESIEVTTYNQMLENNLCTFIVNDEVLNGVEPYNSYLNINYKNSEGDEYLASKFRENNIDDSVYVYYLTKKDLLANSAGFGTMISYLAIYIGSVFLIASAAVLALQQLSEAADNIDRYALLRKIGVDEEMINRSILVQIAIYFMIPLSLAIVHSILGLKISSDIVSVFGDGSIMNYIIVTMIIMIIIYGGYFIAAYNGAKKMLKYC</sequence>
<dbReference type="PANTHER" id="PTHR46795">
    <property type="entry name" value="ABC TRANSPORTER PERMEASE-RELATED-RELATED"/>
    <property type="match status" value="1"/>
</dbReference>
<feature type="transmembrane region" description="Helical" evidence="6">
    <location>
        <begin position="203"/>
        <end position="224"/>
    </location>
</feature>
<comment type="similarity">
    <text evidence="6">Belongs to the ABC-4 integral membrane protein family.</text>
</comment>
<comment type="caution">
    <text evidence="8">The sequence shown here is derived from an EMBL/GenBank/DDBJ whole genome shotgun (WGS) entry which is preliminary data.</text>
</comment>
<evidence type="ECO:0000256" key="2">
    <source>
        <dbReference type="ARBA" id="ARBA00022475"/>
    </source>
</evidence>
<keyword evidence="3 6" id="KW-0812">Transmembrane</keyword>
<evidence type="ECO:0000259" key="7">
    <source>
        <dbReference type="Pfam" id="PF02687"/>
    </source>
</evidence>
<evidence type="ECO:0000313" key="9">
    <source>
        <dbReference type="Proteomes" id="UP000662088"/>
    </source>
</evidence>
<name>A0A8I0DPR1_9CLOT</name>
<evidence type="ECO:0000256" key="6">
    <source>
        <dbReference type="PIRNR" id="PIRNR018968"/>
    </source>
</evidence>
<dbReference type="AlphaFoldDB" id="A0A8I0DPR1"/>
<feature type="transmembrane region" description="Helical" evidence="6">
    <location>
        <begin position="157"/>
        <end position="175"/>
    </location>
</feature>
<dbReference type="EMBL" id="JACOOQ010000017">
    <property type="protein sequence ID" value="MBC5640767.1"/>
    <property type="molecule type" value="Genomic_DNA"/>
</dbReference>
<gene>
    <name evidence="8" type="ORF">H8R92_10110</name>
</gene>
<feature type="transmembrane region" description="Helical" evidence="6">
    <location>
        <begin position="17"/>
        <end position="37"/>
    </location>
</feature>
<keyword evidence="2 6" id="KW-1003">Cell membrane</keyword>
<feature type="transmembrane region" description="Helical" evidence="6">
    <location>
        <begin position="236"/>
        <end position="259"/>
    </location>
</feature>
<keyword evidence="5 6" id="KW-0472">Membrane</keyword>
<evidence type="ECO:0000256" key="5">
    <source>
        <dbReference type="ARBA" id="ARBA00023136"/>
    </source>
</evidence>
<feature type="transmembrane region" description="Helical" evidence="6">
    <location>
        <begin position="108"/>
        <end position="137"/>
    </location>
</feature>
<evidence type="ECO:0000256" key="4">
    <source>
        <dbReference type="ARBA" id="ARBA00022989"/>
    </source>
</evidence>
<proteinExistence type="inferred from homology"/>
<dbReference type="PIRSF" id="PIRSF018968">
    <property type="entry name" value="ABC_permease_BceB"/>
    <property type="match status" value="1"/>
</dbReference>
<dbReference type="PANTHER" id="PTHR46795:SF3">
    <property type="entry name" value="ABC TRANSPORTER PERMEASE"/>
    <property type="match status" value="1"/>
</dbReference>
<dbReference type="InterPro" id="IPR052536">
    <property type="entry name" value="ABC-4_Integral_Memb_Prot"/>
</dbReference>
<dbReference type="RefSeq" id="WP_186835388.1">
    <property type="nucleotide sequence ID" value="NZ_JACOOQ010000017.1"/>
</dbReference>
<keyword evidence="6" id="KW-0813">Transport</keyword>
<evidence type="ECO:0000256" key="3">
    <source>
        <dbReference type="ARBA" id="ARBA00022692"/>
    </source>
</evidence>
<keyword evidence="9" id="KW-1185">Reference proteome</keyword>
<feature type="transmembrane region" description="Helical" evidence="6">
    <location>
        <begin position="536"/>
        <end position="558"/>
    </location>
</feature>
<dbReference type="InterPro" id="IPR003838">
    <property type="entry name" value="ABC3_permease_C"/>
</dbReference>
<feature type="domain" description="ABC3 transporter permease C-terminal" evidence="7">
    <location>
        <begin position="63"/>
        <end position="176"/>
    </location>
</feature>
<dbReference type="InterPro" id="IPR027022">
    <property type="entry name" value="ABC_permease_BceB-typ"/>
</dbReference>
<evidence type="ECO:0000313" key="8">
    <source>
        <dbReference type="EMBL" id="MBC5640767.1"/>
    </source>
</evidence>